<evidence type="ECO:0000313" key="2">
    <source>
        <dbReference type="EMBL" id="PCG10094.1"/>
    </source>
</evidence>
<dbReference type="Proteomes" id="UP000218784">
    <property type="component" value="Unassembled WGS sequence"/>
</dbReference>
<keyword evidence="2" id="KW-0808">Transferase</keyword>
<dbReference type="Pfam" id="PF00534">
    <property type="entry name" value="Glycos_transf_1"/>
    <property type="match status" value="1"/>
</dbReference>
<sequence>MARARPHILCVHQGGELYGSDRSFLQAVQAIRSGWPDAWVRVVLAVDGPLRPLLAKVADEVIARDLCILRLANPVSTALKGTVALPWYLAQAARDIARADLAYINTTVVADHIIAARMAPAKSIIHVREIPKPRAMPVIRGLCLASGAGLIYNSAATRDAFAMPAGRRQAVIHNGVDRVPDAGPPAVPDAFTTDRPLRIAMLGRINDWKGQDLLIDAAARLPAQARTRLRVRIVGSTFNDVREPIEALEAQIAAGTLGDVVSLEPFRDDPEEVYRWADLCVVPSRLPEPFGRVAIEAMAHGRPVIAAAHGGLVEIVDDASGWLFPPNDADALAAILAGVIADPASLSAHATGAAQRFAGHFSSETMSERLRAVLSDWIPALRG</sequence>
<dbReference type="Gene3D" id="3.40.50.2000">
    <property type="entry name" value="Glycogen Phosphorylase B"/>
    <property type="match status" value="2"/>
</dbReference>
<comment type="caution">
    <text evidence="2">The sequence shown here is derived from an EMBL/GenBank/DDBJ whole genome shotgun (WGS) entry which is preliminary data.</text>
</comment>
<accession>A0A2A4I0E0</accession>
<dbReference type="GO" id="GO:0016757">
    <property type="term" value="F:glycosyltransferase activity"/>
    <property type="evidence" value="ECO:0007669"/>
    <property type="project" value="InterPro"/>
</dbReference>
<feature type="domain" description="Glycosyl transferase family 1" evidence="1">
    <location>
        <begin position="196"/>
        <end position="347"/>
    </location>
</feature>
<proteinExistence type="predicted"/>
<dbReference type="RefSeq" id="WP_096609624.1">
    <property type="nucleotide sequence ID" value="NZ_NWVD01000001.1"/>
</dbReference>
<name>A0A2A4I0E0_9SPHN</name>
<evidence type="ECO:0000259" key="1">
    <source>
        <dbReference type="Pfam" id="PF00534"/>
    </source>
</evidence>
<dbReference type="InterPro" id="IPR001296">
    <property type="entry name" value="Glyco_trans_1"/>
</dbReference>
<reference evidence="2 3" key="1">
    <citation type="submission" date="2017-09" db="EMBL/GenBank/DDBJ databases">
        <title>Sphingomonas ginsenosidimutans KACC 14949, whole genome shotgun sequence.</title>
        <authorList>
            <person name="Feng G."/>
            <person name="Zhu H."/>
        </authorList>
    </citation>
    <scope>NUCLEOTIDE SEQUENCE [LARGE SCALE GENOMIC DNA]</scope>
    <source>
        <strain evidence="2 3">KACC 14949</strain>
    </source>
</reference>
<organism evidence="2 3">
    <name type="scientific">Sphingomonas ginsenosidimutans</name>
    <dbReference type="NCBI Taxonomy" id="862134"/>
    <lineage>
        <taxon>Bacteria</taxon>
        <taxon>Pseudomonadati</taxon>
        <taxon>Pseudomonadota</taxon>
        <taxon>Alphaproteobacteria</taxon>
        <taxon>Sphingomonadales</taxon>
        <taxon>Sphingomonadaceae</taxon>
        <taxon>Sphingomonas</taxon>
    </lineage>
</organism>
<keyword evidence="3" id="KW-1185">Reference proteome</keyword>
<evidence type="ECO:0000313" key="3">
    <source>
        <dbReference type="Proteomes" id="UP000218784"/>
    </source>
</evidence>
<protein>
    <submittedName>
        <fullName evidence="2">Glycosyl transferase family 1</fullName>
    </submittedName>
</protein>
<dbReference type="SUPFAM" id="SSF53756">
    <property type="entry name" value="UDP-Glycosyltransferase/glycogen phosphorylase"/>
    <property type="match status" value="1"/>
</dbReference>
<dbReference type="PANTHER" id="PTHR12526">
    <property type="entry name" value="GLYCOSYLTRANSFERASE"/>
    <property type="match status" value="1"/>
</dbReference>
<dbReference type="EMBL" id="NWVD01000001">
    <property type="protein sequence ID" value="PCG10094.1"/>
    <property type="molecule type" value="Genomic_DNA"/>
</dbReference>
<dbReference type="AlphaFoldDB" id="A0A2A4I0E0"/>
<gene>
    <name evidence="2" type="ORF">COA17_01100</name>
</gene>